<keyword evidence="3" id="KW-1185">Reference proteome</keyword>
<organism evidence="2 3">
    <name type="scientific">Batillaria attramentaria</name>
    <dbReference type="NCBI Taxonomy" id="370345"/>
    <lineage>
        <taxon>Eukaryota</taxon>
        <taxon>Metazoa</taxon>
        <taxon>Spiralia</taxon>
        <taxon>Lophotrochozoa</taxon>
        <taxon>Mollusca</taxon>
        <taxon>Gastropoda</taxon>
        <taxon>Caenogastropoda</taxon>
        <taxon>Sorbeoconcha</taxon>
        <taxon>Cerithioidea</taxon>
        <taxon>Batillariidae</taxon>
        <taxon>Batillaria</taxon>
    </lineage>
</organism>
<feature type="transmembrane region" description="Helical" evidence="1">
    <location>
        <begin position="25"/>
        <end position="45"/>
    </location>
</feature>
<sequence>MGLLNLQRVLGSCCYVTTGRWVKNLLFAASLMLLWFYLVMIGAVLDRSRRDDFKISIGTGRLCRALVASDSAVMVNVLVFFLPAIVTLLVWAANLVREKTSQPIPRTQLQLDTETEQNSRASLTLLSASTLLSCLLPFPAFVITTTLATGGCSSAQCLHWVVPMSTVAEWVLFAKAGLLPIVWILSDDYKMALLGAIHHFRRVPTNDTRDLVDAEVRGEDDTPFSEI</sequence>
<evidence type="ECO:0000256" key="1">
    <source>
        <dbReference type="SAM" id="Phobius"/>
    </source>
</evidence>
<accession>A0ABD0LVS6</accession>
<reference evidence="2 3" key="1">
    <citation type="journal article" date="2023" name="Sci. Data">
        <title>Genome assembly of the Korean intertidal mud-creeper Batillaria attramentaria.</title>
        <authorList>
            <person name="Patra A.K."/>
            <person name="Ho P.T."/>
            <person name="Jun S."/>
            <person name="Lee S.J."/>
            <person name="Kim Y."/>
            <person name="Won Y.J."/>
        </authorList>
    </citation>
    <scope>NUCLEOTIDE SEQUENCE [LARGE SCALE GENOMIC DNA]</scope>
    <source>
        <strain evidence="2">Wonlab-2016</strain>
    </source>
</reference>
<comment type="caution">
    <text evidence="2">The sequence shown here is derived from an EMBL/GenBank/DDBJ whole genome shotgun (WGS) entry which is preliminary data.</text>
</comment>
<dbReference type="AlphaFoldDB" id="A0ABD0LVS6"/>
<feature type="transmembrane region" description="Helical" evidence="1">
    <location>
        <begin position="66"/>
        <end position="93"/>
    </location>
</feature>
<feature type="transmembrane region" description="Helical" evidence="1">
    <location>
        <begin position="160"/>
        <end position="185"/>
    </location>
</feature>
<keyword evidence="1" id="KW-0812">Transmembrane</keyword>
<gene>
    <name evidence="2" type="ORF">BaRGS_00005388</name>
</gene>
<protein>
    <recommendedName>
        <fullName evidence="4">G-protein coupled receptors family 1 profile domain-containing protein</fullName>
    </recommendedName>
</protein>
<keyword evidence="1" id="KW-0472">Membrane</keyword>
<keyword evidence="1" id="KW-1133">Transmembrane helix</keyword>
<name>A0ABD0LVS6_9CAEN</name>
<evidence type="ECO:0000313" key="3">
    <source>
        <dbReference type="Proteomes" id="UP001519460"/>
    </source>
</evidence>
<dbReference type="Proteomes" id="UP001519460">
    <property type="component" value="Unassembled WGS sequence"/>
</dbReference>
<proteinExistence type="predicted"/>
<evidence type="ECO:0000313" key="2">
    <source>
        <dbReference type="EMBL" id="KAK7503467.1"/>
    </source>
</evidence>
<evidence type="ECO:0008006" key="4">
    <source>
        <dbReference type="Google" id="ProtNLM"/>
    </source>
</evidence>
<feature type="transmembrane region" description="Helical" evidence="1">
    <location>
        <begin position="125"/>
        <end position="148"/>
    </location>
</feature>
<dbReference type="EMBL" id="JACVVK020000020">
    <property type="protein sequence ID" value="KAK7503467.1"/>
    <property type="molecule type" value="Genomic_DNA"/>
</dbReference>